<evidence type="ECO:0000256" key="2">
    <source>
        <dbReference type="SAM" id="Phobius"/>
    </source>
</evidence>
<dbReference type="Proteomes" id="UP000037146">
    <property type="component" value="Unassembled WGS sequence"/>
</dbReference>
<evidence type="ECO:0000313" key="5">
    <source>
        <dbReference type="Proteomes" id="UP000037146"/>
    </source>
</evidence>
<dbReference type="EMBL" id="LFZW01000001">
    <property type="protein sequence ID" value="KMY51880.1"/>
    <property type="molecule type" value="Genomic_DNA"/>
</dbReference>
<keyword evidence="5" id="KW-1185">Reference proteome</keyword>
<dbReference type="RefSeq" id="WP_049683234.1">
    <property type="nucleotide sequence ID" value="NZ_LFZW01000001.1"/>
</dbReference>
<keyword evidence="2" id="KW-1133">Transmembrane helix</keyword>
<reference evidence="5" key="1">
    <citation type="submission" date="2015-07" db="EMBL/GenBank/DDBJ databases">
        <title>Genome sequencing project for genomic taxonomy and phylogenomics of Bacillus-like bacteria.</title>
        <authorList>
            <person name="Liu B."/>
            <person name="Wang J."/>
            <person name="Zhu Y."/>
            <person name="Liu G."/>
            <person name="Chen Q."/>
            <person name="Chen Z."/>
            <person name="Lan J."/>
            <person name="Che J."/>
            <person name="Ge C."/>
            <person name="Shi H."/>
            <person name="Pan Z."/>
            <person name="Liu X."/>
        </authorList>
    </citation>
    <scope>NUCLEOTIDE SEQUENCE [LARGE SCALE GENOMIC DNA]</scope>
    <source>
        <strain evidence="5">FJAT-27997</strain>
    </source>
</reference>
<dbReference type="Pfam" id="PF02397">
    <property type="entry name" value="Bac_transf"/>
    <property type="match status" value="1"/>
</dbReference>
<comment type="similarity">
    <text evidence="1">Belongs to the bacterial sugar transferase family.</text>
</comment>
<name>A0A0K9GZ55_9BACI</name>
<dbReference type="OrthoDB" id="9808602at2"/>
<gene>
    <name evidence="4" type="ORF">AC625_22060</name>
</gene>
<keyword evidence="2" id="KW-0812">Transmembrane</keyword>
<dbReference type="InterPro" id="IPR003362">
    <property type="entry name" value="Bact_transf"/>
</dbReference>
<keyword evidence="4" id="KW-0808">Transferase</keyword>
<sequence length="204" mass="23493">MKRLFDLLISLSLFIILFSIIISVAMLVRLKLGTPILFKQQRPGLHGKPFYVYKFRTMTEARDSNGQLLPDHIRLTSFGRFLRKCSLDEWPQLVNVMKGDISLVGPRPLLTEYLPLYTEEQAKRHDVRPGITGWAQVNGRNAITWEEKFKLDVWYVENQSILLDMKILLLTAIKVFKSEGINQDGHVTMDKFNGSKPFVKRGNG</sequence>
<evidence type="ECO:0000259" key="3">
    <source>
        <dbReference type="Pfam" id="PF02397"/>
    </source>
</evidence>
<dbReference type="PANTHER" id="PTHR30576:SF8">
    <property type="entry name" value="UNDECAPRENYL-PHOSPHATE GALACTOSE PHOSPHOTRANSFERASE"/>
    <property type="match status" value="1"/>
</dbReference>
<dbReference type="GO" id="GO:0016780">
    <property type="term" value="F:phosphotransferase activity, for other substituted phosphate groups"/>
    <property type="evidence" value="ECO:0007669"/>
    <property type="project" value="TreeGrafter"/>
</dbReference>
<feature type="transmembrane region" description="Helical" evidence="2">
    <location>
        <begin position="7"/>
        <end position="28"/>
    </location>
</feature>
<feature type="domain" description="Bacterial sugar transferase" evidence="3">
    <location>
        <begin position="2"/>
        <end position="177"/>
    </location>
</feature>
<evidence type="ECO:0000313" key="4">
    <source>
        <dbReference type="EMBL" id="KMY51880.1"/>
    </source>
</evidence>
<comment type="caution">
    <text evidence="4">The sequence shown here is derived from an EMBL/GenBank/DDBJ whole genome shotgun (WGS) entry which is preliminary data.</text>
</comment>
<dbReference type="PATRIC" id="fig|1679170.3.peg.4974"/>
<proteinExistence type="inferred from homology"/>
<accession>A0A0K9GZ55</accession>
<evidence type="ECO:0000256" key="1">
    <source>
        <dbReference type="ARBA" id="ARBA00006464"/>
    </source>
</evidence>
<dbReference type="AlphaFoldDB" id="A0A0K9GZ55"/>
<dbReference type="STRING" id="1679170.AC625_22060"/>
<organism evidence="4 5">
    <name type="scientific">Peribacillus loiseleuriae</name>
    <dbReference type="NCBI Taxonomy" id="1679170"/>
    <lineage>
        <taxon>Bacteria</taxon>
        <taxon>Bacillati</taxon>
        <taxon>Bacillota</taxon>
        <taxon>Bacilli</taxon>
        <taxon>Bacillales</taxon>
        <taxon>Bacillaceae</taxon>
        <taxon>Peribacillus</taxon>
    </lineage>
</organism>
<keyword evidence="2" id="KW-0472">Membrane</keyword>
<dbReference type="PANTHER" id="PTHR30576">
    <property type="entry name" value="COLANIC BIOSYNTHESIS UDP-GLUCOSE LIPID CARRIER TRANSFERASE"/>
    <property type="match status" value="1"/>
</dbReference>
<protein>
    <submittedName>
        <fullName evidence="4">Sugar transferase</fullName>
    </submittedName>
</protein>